<accession>A0A377FVH2</accession>
<evidence type="ECO:0000256" key="8">
    <source>
        <dbReference type="SAM" id="Phobius"/>
    </source>
</evidence>
<name>A0A377FVH2_9BACL</name>
<evidence type="ECO:0000256" key="1">
    <source>
        <dbReference type="ARBA" id="ARBA00004651"/>
    </source>
</evidence>
<proteinExistence type="inferred from homology"/>
<evidence type="ECO:0000256" key="4">
    <source>
        <dbReference type="ARBA" id="ARBA00022692"/>
    </source>
</evidence>
<evidence type="ECO:0000313" key="9">
    <source>
        <dbReference type="EMBL" id="STO08827.1"/>
    </source>
</evidence>
<keyword evidence="7" id="KW-0479">Metal-binding</keyword>
<dbReference type="STRING" id="1397694.GCA_000702585_02693"/>
<dbReference type="OrthoDB" id="9813689at2"/>
<dbReference type="Proteomes" id="UP000254060">
    <property type="component" value="Unassembled WGS sequence"/>
</dbReference>
<protein>
    <submittedName>
        <fullName evidence="9">Hemolysin</fullName>
    </submittedName>
</protein>
<feature type="binding site" evidence="7">
    <location>
        <position position="191"/>
    </location>
    <ligand>
        <name>Zn(2+)</name>
        <dbReference type="ChEBI" id="CHEBI:29105"/>
    </ligand>
</feature>
<keyword evidence="7" id="KW-0862">Zinc</keyword>
<comment type="similarity">
    <text evidence="2">Belongs to the UPF0073 (Hly-III) family.</text>
</comment>
<evidence type="ECO:0000256" key="6">
    <source>
        <dbReference type="ARBA" id="ARBA00023136"/>
    </source>
</evidence>
<feature type="binding site" evidence="7">
    <location>
        <position position="195"/>
    </location>
    <ligand>
        <name>Zn(2+)</name>
        <dbReference type="ChEBI" id="CHEBI:29105"/>
    </ligand>
</feature>
<feature type="transmembrane region" description="Helical" evidence="8">
    <location>
        <begin position="12"/>
        <end position="33"/>
    </location>
</feature>
<dbReference type="GO" id="GO:0046872">
    <property type="term" value="F:metal ion binding"/>
    <property type="evidence" value="ECO:0007669"/>
    <property type="project" value="UniProtKB-KW"/>
</dbReference>
<dbReference type="Pfam" id="PF03006">
    <property type="entry name" value="HlyIII"/>
    <property type="match status" value="1"/>
</dbReference>
<keyword evidence="6 8" id="KW-0472">Membrane</keyword>
<keyword evidence="3" id="KW-1003">Cell membrane</keyword>
<dbReference type="PANTHER" id="PTHR20855">
    <property type="entry name" value="ADIPOR/PROGESTIN RECEPTOR-RELATED"/>
    <property type="match status" value="1"/>
</dbReference>
<dbReference type="NCBIfam" id="TIGR01065">
    <property type="entry name" value="hlyIII"/>
    <property type="match status" value="1"/>
</dbReference>
<dbReference type="GO" id="GO:0140911">
    <property type="term" value="F:pore-forming activity"/>
    <property type="evidence" value="ECO:0007669"/>
    <property type="project" value="InterPro"/>
</dbReference>
<evidence type="ECO:0000256" key="5">
    <source>
        <dbReference type="ARBA" id="ARBA00022989"/>
    </source>
</evidence>
<dbReference type="InterPro" id="IPR005744">
    <property type="entry name" value="Hy-lIII"/>
</dbReference>
<sequence>MNSIFREPINALTHLAGAVLAFVALIAMTVKASMLGEPLAIMAAILFGISLVFLYLSSGLYHSIIASPNVIAFFRRIDHAMIYALIAGTYAPLTLLALEGPTRWVLFGTVHALALFGIIFKLVWFHAPRFLSTALYIGMGWLSVFFIGPLHSVIGDAGIFWLILGGVMYTIGGLIYGFKPKFVNWRGWGFHEVFHLFILFGSFAHFVCVFWYVF</sequence>
<dbReference type="EMBL" id="UGGP01000001">
    <property type="protein sequence ID" value="STO08827.1"/>
    <property type="molecule type" value="Genomic_DNA"/>
</dbReference>
<evidence type="ECO:0000256" key="7">
    <source>
        <dbReference type="PIRSR" id="PIRSR604254-1"/>
    </source>
</evidence>
<feature type="binding site" evidence="7">
    <location>
        <position position="62"/>
    </location>
    <ligand>
        <name>Zn(2+)</name>
        <dbReference type="ChEBI" id="CHEBI:29105"/>
    </ligand>
</feature>
<feature type="transmembrane region" description="Helical" evidence="8">
    <location>
        <begin position="130"/>
        <end position="147"/>
    </location>
</feature>
<dbReference type="PANTHER" id="PTHR20855:SF3">
    <property type="entry name" value="LD03007P"/>
    <property type="match status" value="1"/>
</dbReference>
<gene>
    <name evidence="9" type="primary">yqfA_2</name>
    <name evidence="9" type="ORF">NCTC13163_02205</name>
</gene>
<evidence type="ECO:0000313" key="10">
    <source>
        <dbReference type="Proteomes" id="UP000254060"/>
    </source>
</evidence>
<feature type="transmembrane region" description="Helical" evidence="8">
    <location>
        <begin position="104"/>
        <end position="123"/>
    </location>
</feature>
<dbReference type="GO" id="GO:0005886">
    <property type="term" value="C:plasma membrane"/>
    <property type="evidence" value="ECO:0007669"/>
    <property type="project" value="UniProtKB-SubCell"/>
</dbReference>
<reference evidence="9 10" key="1">
    <citation type="submission" date="2018-06" db="EMBL/GenBank/DDBJ databases">
        <authorList>
            <consortium name="Pathogen Informatics"/>
            <person name="Doyle S."/>
        </authorList>
    </citation>
    <scope>NUCLEOTIDE SEQUENCE [LARGE SCALE GENOMIC DNA]</scope>
    <source>
        <strain evidence="9 10">NCTC13163</strain>
    </source>
</reference>
<evidence type="ECO:0000256" key="3">
    <source>
        <dbReference type="ARBA" id="ARBA00022475"/>
    </source>
</evidence>
<dbReference type="AlphaFoldDB" id="A0A377FVH2"/>
<feature type="transmembrane region" description="Helical" evidence="8">
    <location>
        <begin position="190"/>
        <end position="213"/>
    </location>
</feature>
<keyword evidence="4 8" id="KW-0812">Transmembrane</keyword>
<evidence type="ECO:0000256" key="2">
    <source>
        <dbReference type="ARBA" id="ARBA00008488"/>
    </source>
</evidence>
<comment type="subcellular location">
    <subcellularLocation>
        <location evidence="1">Cell membrane</location>
        <topology evidence="1">Multi-pass membrane protein</topology>
    </subcellularLocation>
</comment>
<dbReference type="RefSeq" id="WP_024369759.1">
    <property type="nucleotide sequence ID" value="NZ_UGGP01000001.1"/>
</dbReference>
<keyword evidence="5 8" id="KW-1133">Transmembrane helix</keyword>
<organism evidence="9 10">
    <name type="scientific">Exiguobacterium aurantiacum</name>
    <dbReference type="NCBI Taxonomy" id="33987"/>
    <lineage>
        <taxon>Bacteria</taxon>
        <taxon>Bacillati</taxon>
        <taxon>Bacillota</taxon>
        <taxon>Bacilli</taxon>
        <taxon>Bacillales</taxon>
        <taxon>Bacillales Family XII. Incertae Sedis</taxon>
        <taxon>Exiguobacterium</taxon>
    </lineage>
</organism>
<feature type="transmembrane region" description="Helical" evidence="8">
    <location>
        <begin position="159"/>
        <end position="178"/>
    </location>
</feature>
<dbReference type="InterPro" id="IPR004254">
    <property type="entry name" value="AdipoR/HlyIII-related"/>
</dbReference>
<feature type="transmembrane region" description="Helical" evidence="8">
    <location>
        <begin position="39"/>
        <end position="60"/>
    </location>
</feature>
<feature type="transmembrane region" description="Helical" evidence="8">
    <location>
        <begin position="80"/>
        <end position="98"/>
    </location>
</feature>